<dbReference type="OrthoDB" id="18193at2759"/>
<dbReference type="InterPro" id="IPR036298">
    <property type="entry name" value="Chalcone_isomerase_sf"/>
</dbReference>
<dbReference type="SUPFAM" id="SSF54626">
    <property type="entry name" value="Chalcone isomerase"/>
    <property type="match status" value="1"/>
</dbReference>
<dbReference type="Gene3D" id="3.50.70.10">
    <property type="match status" value="1"/>
</dbReference>
<dbReference type="RefSeq" id="XP_016219653.1">
    <property type="nucleotide sequence ID" value="XM_016374109.1"/>
</dbReference>
<organism evidence="3 4">
    <name type="scientific">Exophiala mesophila</name>
    <name type="common">Black yeast-like fungus</name>
    <dbReference type="NCBI Taxonomy" id="212818"/>
    <lineage>
        <taxon>Eukaryota</taxon>
        <taxon>Fungi</taxon>
        <taxon>Dikarya</taxon>
        <taxon>Ascomycota</taxon>
        <taxon>Pezizomycotina</taxon>
        <taxon>Eurotiomycetes</taxon>
        <taxon>Chaetothyriomycetidae</taxon>
        <taxon>Chaetothyriales</taxon>
        <taxon>Herpotrichiellaceae</taxon>
        <taxon>Exophiala</taxon>
    </lineage>
</organism>
<keyword evidence="1" id="KW-1133">Transmembrane helix</keyword>
<dbReference type="STRING" id="212818.A0A0D1Z2F4"/>
<dbReference type="GO" id="GO:0016872">
    <property type="term" value="F:intramolecular lyase activity"/>
    <property type="evidence" value="ECO:0007669"/>
    <property type="project" value="InterPro"/>
</dbReference>
<dbReference type="Pfam" id="PF16035">
    <property type="entry name" value="Chalcone_2"/>
    <property type="match status" value="1"/>
</dbReference>
<evidence type="ECO:0000313" key="4">
    <source>
        <dbReference type="Proteomes" id="UP000054302"/>
    </source>
</evidence>
<dbReference type="PANTHER" id="PTHR47284:SF3">
    <property type="entry name" value="FATTY-ACID-BINDING PROTEIN 2"/>
    <property type="match status" value="1"/>
</dbReference>
<keyword evidence="1" id="KW-0472">Membrane</keyword>
<dbReference type="VEuPathDB" id="FungiDB:PV10_09009"/>
<dbReference type="OMA" id="FMHLRDG"/>
<dbReference type="HOGENOM" id="CLU_038840_1_1_1"/>
<dbReference type="InterPro" id="IPR016087">
    <property type="entry name" value="Chalcone_isomerase"/>
</dbReference>
<evidence type="ECO:0000313" key="3">
    <source>
        <dbReference type="EMBL" id="KIV88079.1"/>
    </source>
</evidence>
<dbReference type="AlphaFoldDB" id="A0A0D1Z2F4"/>
<proteinExistence type="predicted"/>
<dbReference type="EMBL" id="KN847526">
    <property type="protein sequence ID" value="KIV88079.1"/>
    <property type="molecule type" value="Genomic_DNA"/>
</dbReference>
<name>A0A0D1Z2F4_EXOME</name>
<dbReference type="PANTHER" id="PTHR47284">
    <property type="entry name" value="FATTY-ACID-BINDING PROTEIN 2"/>
    <property type="match status" value="1"/>
</dbReference>
<sequence length="437" mass="47252">MPPSNLSPLQSLVVRRTCLCLHLRQQSATTNRRFLSTTASIRNGAPVAAFGSSELLRRRHKAGKEYMTPAEVAKAERAKTLRSMKYSAFGIALCAVAMFGAIVLYPDPQKQERRAALNAQEAAAVADKLLVEEKTTPKSKVVRLDAPPSIGGSISDKLTVNEVDQVPTGTSTIPTIPRLIYLPSTPAPSSPASANEPGGTESQVEYQLVGLGIRTVSILSIQVYVVGLYIAVADIAKLQERLVHSVADPVATTLVPGEKTKLRELLLDANRGEEIWNSIIKDGGIRTAFRITPTRNTDFMHLRDGFVRGITARSASFSSNPALVSSDASSNFQDESFGLALNDFKAVFGGTARRKLPRGEQLYLSRDATGRLSVYSEDKEGGRVNMGHVADERVSRLLWLGYLAGKNVSSEEARKSVVDGCVEFVERPVGTVATQVV</sequence>
<feature type="transmembrane region" description="Helical" evidence="1">
    <location>
        <begin position="86"/>
        <end position="105"/>
    </location>
</feature>
<evidence type="ECO:0000259" key="2">
    <source>
        <dbReference type="Pfam" id="PF16035"/>
    </source>
</evidence>
<keyword evidence="1" id="KW-0812">Transmembrane</keyword>
<accession>A0A0D1Z2F4</accession>
<reference evidence="3 4" key="1">
    <citation type="submission" date="2015-01" db="EMBL/GenBank/DDBJ databases">
        <title>The Genome Sequence of Exophiala mesophila CBS40295.</title>
        <authorList>
            <consortium name="The Broad Institute Genomics Platform"/>
            <person name="Cuomo C."/>
            <person name="de Hoog S."/>
            <person name="Gorbushina A."/>
            <person name="Stielow B."/>
            <person name="Teixiera M."/>
            <person name="Abouelleil A."/>
            <person name="Chapman S.B."/>
            <person name="Priest M."/>
            <person name="Young S.K."/>
            <person name="Wortman J."/>
            <person name="Nusbaum C."/>
            <person name="Birren B."/>
        </authorList>
    </citation>
    <scope>NUCLEOTIDE SEQUENCE [LARGE SCALE GENOMIC DNA]</scope>
    <source>
        <strain evidence="3 4">CBS 40295</strain>
    </source>
</reference>
<dbReference type="Proteomes" id="UP000054302">
    <property type="component" value="Unassembled WGS sequence"/>
</dbReference>
<protein>
    <recommendedName>
        <fullName evidence="2">Chalcone isomerase domain-containing protein</fullName>
    </recommendedName>
</protein>
<feature type="domain" description="Chalcone isomerase" evidence="2">
    <location>
        <begin position="205"/>
        <end position="418"/>
    </location>
</feature>
<evidence type="ECO:0000256" key="1">
    <source>
        <dbReference type="SAM" id="Phobius"/>
    </source>
</evidence>
<keyword evidence="4" id="KW-1185">Reference proteome</keyword>
<gene>
    <name evidence="3" type="ORF">PV10_09009</name>
</gene>
<dbReference type="InterPro" id="IPR016088">
    <property type="entry name" value="Chalcone_isomerase_3-sand"/>
</dbReference>
<dbReference type="GeneID" id="27326854"/>